<dbReference type="AlphaFoldDB" id="A0A365U9W2"/>
<keyword evidence="3" id="KW-1185">Reference proteome</keyword>
<comment type="caution">
    <text evidence="2">The sequence shown here is derived from an EMBL/GenBank/DDBJ whole genome shotgun (WGS) entry which is preliminary data.</text>
</comment>
<dbReference type="OrthoDB" id="285836at2"/>
<feature type="coiled-coil region" evidence="1">
    <location>
        <begin position="6"/>
        <end position="47"/>
    </location>
</feature>
<evidence type="ECO:0000313" key="3">
    <source>
        <dbReference type="Proteomes" id="UP000253370"/>
    </source>
</evidence>
<reference evidence="2 3" key="1">
    <citation type="submission" date="2018-07" db="EMBL/GenBank/DDBJ databases">
        <title>Rhodosalinus sp. strain E84T genomic sequence and assembly.</title>
        <authorList>
            <person name="Liu Z.-W."/>
            <person name="Lu D.-C."/>
        </authorList>
    </citation>
    <scope>NUCLEOTIDE SEQUENCE [LARGE SCALE GENOMIC DNA]</scope>
    <source>
        <strain evidence="2 3">E84</strain>
    </source>
</reference>
<protein>
    <submittedName>
        <fullName evidence="2">SlyX protein</fullName>
    </submittedName>
</protein>
<proteinExistence type="predicted"/>
<accession>A0A365U9W2</accession>
<dbReference type="RefSeq" id="WP_113289053.1">
    <property type="nucleotide sequence ID" value="NZ_QNTQ01000006.1"/>
</dbReference>
<gene>
    <name evidence="2" type="ORF">DRV85_08710</name>
</gene>
<organism evidence="2 3">
    <name type="scientific">Rhodosalinus halophilus</name>
    <dbReference type="NCBI Taxonomy" id="2259333"/>
    <lineage>
        <taxon>Bacteria</taxon>
        <taxon>Pseudomonadati</taxon>
        <taxon>Pseudomonadota</taxon>
        <taxon>Alphaproteobacteria</taxon>
        <taxon>Rhodobacterales</taxon>
        <taxon>Paracoccaceae</taxon>
        <taxon>Rhodosalinus</taxon>
    </lineage>
</organism>
<sequence>MDETRLERIERHLAELARTVEDLSDAVTRQETELARLSRRVDLLMQREAEREAEAGTAVFPDRRPPHW</sequence>
<dbReference type="Proteomes" id="UP000253370">
    <property type="component" value="Unassembled WGS sequence"/>
</dbReference>
<keyword evidence="1" id="KW-0175">Coiled coil</keyword>
<dbReference type="EMBL" id="QNTQ01000006">
    <property type="protein sequence ID" value="RBI85795.1"/>
    <property type="molecule type" value="Genomic_DNA"/>
</dbReference>
<evidence type="ECO:0000313" key="2">
    <source>
        <dbReference type="EMBL" id="RBI85795.1"/>
    </source>
</evidence>
<dbReference type="InterPro" id="IPR007236">
    <property type="entry name" value="SlyX"/>
</dbReference>
<evidence type="ECO:0000256" key="1">
    <source>
        <dbReference type="SAM" id="Coils"/>
    </source>
</evidence>
<name>A0A365U9W2_9RHOB</name>
<dbReference type="Pfam" id="PF04102">
    <property type="entry name" value="SlyX"/>
    <property type="match status" value="1"/>
</dbReference>